<dbReference type="EMBL" id="JACJID010000001">
    <property type="protein sequence ID" value="MBA8922923.1"/>
    <property type="molecule type" value="Genomic_DNA"/>
</dbReference>
<keyword evidence="3" id="KW-0479">Metal-binding</keyword>
<dbReference type="InterPro" id="IPR042098">
    <property type="entry name" value="TauD-like_sf"/>
</dbReference>
<dbReference type="RefSeq" id="WP_025359430.1">
    <property type="nucleotide sequence ID" value="NZ_BAAABQ010000010.1"/>
</dbReference>
<keyword evidence="5" id="KW-0408">Iron</keyword>
<keyword evidence="4 8" id="KW-0560">Oxidoreductase</keyword>
<feature type="domain" description="TauD/TfdA-like" evidence="7">
    <location>
        <begin position="238"/>
        <end position="306"/>
    </location>
</feature>
<evidence type="ECO:0000256" key="5">
    <source>
        <dbReference type="ARBA" id="ARBA00023004"/>
    </source>
</evidence>
<evidence type="ECO:0000256" key="2">
    <source>
        <dbReference type="ARBA" id="ARBA00008425"/>
    </source>
</evidence>
<evidence type="ECO:0000256" key="4">
    <source>
        <dbReference type="ARBA" id="ARBA00023002"/>
    </source>
</evidence>
<evidence type="ECO:0000256" key="3">
    <source>
        <dbReference type="ARBA" id="ARBA00022723"/>
    </source>
</evidence>
<evidence type="ECO:0000256" key="1">
    <source>
        <dbReference type="ARBA" id="ARBA00001954"/>
    </source>
</evidence>
<evidence type="ECO:0000313" key="9">
    <source>
        <dbReference type="Proteomes" id="UP000517916"/>
    </source>
</evidence>
<dbReference type="PANTHER" id="PTHR10696">
    <property type="entry name" value="GAMMA-BUTYROBETAINE HYDROXYLASE-RELATED"/>
    <property type="match status" value="1"/>
</dbReference>
<name>A0ABR6B7S9_9PSEU</name>
<dbReference type="Proteomes" id="UP000517916">
    <property type="component" value="Unassembled WGS sequence"/>
</dbReference>
<dbReference type="InterPro" id="IPR003819">
    <property type="entry name" value="TauD/TfdA-like"/>
</dbReference>
<sequence length="327" mass="35314">MSVVTETVVDPIAVVLDSTDAAGVEQVARSLCGPGADPVDSPDWVAAARQAWDETPIGLRRPLREFRRDSGPQGAMLLRGLPVDREVLPDTPGVAGSVQRTASVPAAVLMMIAAGLGDPAAFRPEKTGALVQDVVPVRGKESFQGNAGSVLLEWHTENAFHPNRPDFVMLLCLRQDHEGIAGLRTACIRTVLPLLSSSAREALFSNEFVTQAPPSFDLGPEGAVHHAVLTGAEEDPNLQVDLAATSPRTDRAAAALTELQERFNDAAQTLVLRPGDLAIVDNRVTVHGRTGFTPRYDGQDRWLQRTFVMTDLRRSRHQRPSDGYVLV</sequence>
<dbReference type="EC" id="1.14.11.39" evidence="8"/>
<evidence type="ECO:0000313" key="8">
    <source>
        <dbReference type="EMBL" id="MBA8922923.1"/>
    </source>
</evidence>
<organism evidence="8 9">
    <name type="scientific">Kutzneria viridogrisea</name>
    <dbReference type="NCBI Taxonomy" id="47990"/>
    <lineage>
        <taxon>Bacteria</taxon>
        <taxon>Bacillati</taxon>
        <taxon>Actinomycetota</taxon>
        <taxon>Actinomycetes</taxon>
        <taxon>Pseudonocardiales</taxon>
        <taxon>Pseudonocardiaceae</taxon>
        <taxon>Kutzneria</taxon>
    </lineage>
</organism>
<evidence type="ECO:0000256" key="6">
    <source>
        <dbReference type="ARBA" id="ARBA00023194"/>
    </source>
</evidence>
<dbReference type="InterPro" id="IPR050411">
    <property type="entry name" value="AlphaKG_dependent_hydroxylases"/>
</dbReference>
<proteinExistence type="inferred from homology"/>
<dbReference type="GO" id="GO:0016491">
    <property type="term" value="F:oxidoreductase activity"/>
    <property type="evidence" value="ECO:0007669"/>
    <property type="project" value="UniProtKB-KW"/>
</dbReference>
<dbReference type="Pfam" id="PF02668">
    <property type="entry name" value="TauD"/>
    <property type="match status" value="1"/>
</dbReference>
<dbReference type="Gene3D" id="3.60.130.10">
    <property type="entry name" value="Clavaminate synthase-like"/>
    <property type="match status" value="1"/>
</dbReference>
<accession>A0ABR6B7S9</accession>
<gene>
    <name evidence="8" type="ORF">BC739_000120</name>
</gene>
<keyword evidence="9" id="KW-1185">Reference proteome</keyword>
<comment type="similarity">
    <text evidence="2">Belongs to the clavaminate synthase family.</text>
</comment>
<reference evidence="8 9" key="1">
    <citation type="submission" date="2020-08" db="EMBL/GenBank/DDBJ databases">
        <title>Genomic Encyclopedia of Archaeal and Bacterial Type Strains, Phase II (KMG-II): from individual species to whole genera.</title>
        <authorList>
            <person name="Goeker M."/>
        </authorList>
    </citation>
    <scope>NUCLEOTIDE SEQUENCE [LARGE SCALE GENOMIC DNA]</scope>
    <source>
        <strain evidence="8 9">DSM 43850</strain>
    </source>
</reference>
<dbReference type="PIRSF" id="PIRSF019543">
    <property type="entry name" value="Clavaminate_syn"/>
    <property type="match status" value="1"/>
</dbReference>
<evidence type="ECO:0000259" key="7">
    <source>
        <dbReference type="Pfam" id="PF02668"/>
    </source>
</evidence>
<comment type="caution">
    <text evidence="8">The sequence shown here is derived from an EMBL/GenBank/DDBJ whole genome shotgun (WGS) entry which is preliminary data.</text>
</comment>
<dbReference type="PANTHER" id="PTHR10696:SF56">
    <property type="entry name" value="TAUD_TFDA-LIKE DOMAIN-CONTAINING PROTEIN"/>
    <property type="match status" value="1"/>
</dbReference>
<dbReference type="InterPro" id="IPR014503">
    <property type="entry name" value="Clavaminate_syn-like"/>
</dbReference>
<dbReference type="SUPFAM" id="SSF51197">
    <property type="entry name" value="Clavaminate synthase-like"/>
    <property type="match status" value="1"/>
</dbReference>
<protein>
    <submittedName>
        <fullName evidence="8">L-asparagine oxygenase</fullName>
        <ecNumber evidence="8">1.14.11.39</ecNumber>
    </submittedName>
</protein>
<comment type="cofactor">
    <cofactor evidence="1">
        <name>Fe(2+)</name>
        <dbReference type="ChEBI" id="CHEBI:29033"/>
    </cofactor>
</comment>
<keyword evidence="6" id="KW-0045">Antibiotic biosynthesis</keyword>